<evidence type="ECO:0000313" key="3">
    <source>
        <dbReference type="EMBL" id="OMD47520.1"/>
    </source>
</evidence>
<comment type="caution">
    <text evidence="3">The sequence shown here is derived from an EMBL/GenBank/DDBJ whole genome shotgun (WGS) entry which is preliminary data.</text>
</comment>
<sequence length="518" mass="57877">MDDNTMKIPLRRGLISVNLTVTPALTAAIGVLIITVFALFTAPYVGMADNGDFFRIIYSNGLYFNLPDYDSQYFGYFVKQFGIYQYYNENSSMLVSSQSLFIKLAIGVNKLFFSKEVFDIRFQAAIYLILYVAAVYLLIEAVTCRMSRRRGMVTAVIAIVIFGDTGYTAYFNSFFGESIVMITMLFMFASWLLLYRGRYNDYAMLAVFLISTLILTTSKQQNAPVGMVISLFALSLIWIRKERLFRWLTIAAAALMMITGVATYLNISKEFVNINQYHAMTRGVMMQSDNPETALKSFGINEQYAILRENTYYDQYGTVDVKSDILEKDFYSQYGFVSVLKYYLANPAQMGSILDTAAKSAYTIKPAAMGNYEKAVGKEFRAQSHFFTLYSMLKEKLAPRTFAFILLWMAVIIGIFTPSFVTAAKAGNFRGLQRLLLIIATMLVGLSGIFVSIIGAGDADIAKHEFLFTLSFDLVTFFTVSSVIGRGLFLKKKISTATPASPAAPAGEYPVAEKGVSA</sequence>
<feature type="transmembrane region" description="Helical" evidence="2">
    <location>
        <begin position="120"/>
        <end position="139"/>
    </location>
</feature>
<keyword evidence="2" id="KW-0472">Membrane</keyword>
<evidence type="ECO:0008006" key="5">
    <source>
        <dbReference type="Google" id="ProtNLM"/>
    </source>
</evidence>
<feature type="transmembrane region" description="Helical" evidence="2">
    <location>
        <begin position="202"/>
        <end position="218"/>
    </location>
</feature>
<proteinExistence type="predicted"/>
<feature type="transmembrane region" description="Helical" evidence="2">
    <location>
        <begin position="224"/>
        <end position="240"/>
    </location>
</feature>
<dbReference type="Proteomes" id="UP000187412">
    <property type="component" value="Unassembled WGS sequence"/>
</dbReference>
<feature type="transmembrane region" description="Helical" evidence="2">
    <location>
        <begin position="466"/>
        <end position="489"/>
    </location>
</feature>
<gene>
    <name evidence="3" type="ORF">BSK56_13300</name>
</gene>
<evidence type="ECO:0000256" key="2">
    <source>
        <dbReference type="SAM" id="Phobius"/>
    </source>
</evidence>
<feature type="transmembrane region" description="Helical" evidence="2">
    <location>
        <begin position="247"/>
        <end position="267"/>
    </location>
</feature>
<accession>A0ABX3HC52</accession>
<feature type="transmembrane region" description="Helical" evidence="2">
    <location>
        <begin position="178"/>
        <end position="195"/>
    </location>
</feature>
<keyword evidence="4" id="KW-1185">Reference proteome</keyword>
<keyword evidence="2" id="KW-0812">Transmembrane</keyword>
<evidence type="ECO:0000256" key="1">
    <source>
        <dbReference type="SAM" id="MobiDB-lite"/>
    </source>
</evidence>
<evidence type="ECO:0000313" key="4">
    <source>
        <dbReference type="Proteomes" id="UP000187412"/>
    </source>
</evidence>
<reference evidence="3 4" key="1">
    <citation type="submission" date="2016-10" db="EMBL/GenBank/DDBJ databases">
        <title>Paenibacillus species isolates.</title>
        <authorList>
            <person name="Beno S.M."/>
        </authorList>
    </citation>
    <scope>NUCLEOTIDE SEQUENCE [LARGE SCALE GENOMIC DNA]</scope>
    <source>
        <strain evidence="3 4">FSL H7-0744</strain>
    </source>
</reference>
<protein>
    <recommendedName>
        <fullName evidence="5">Transmembrane protein</fullName>
    </recommendedName>
</protein>
<feature type="transmembrane region" description="Helical" evidence="2">
    <location>
        <begin position="151"/>
        <end position="172"/>
    </location>
</feature>
<feature type="region of interest" description="Disordered" evidence="1">
    <location>
        <begin position="498"/>
        <end position="518"/>
    </location>
</feature>
<organism evidence="3 4">
    <name type="scientific">Paenibacillus borealis</name>
    <dbReference type="NCBI Taxonomy" id="160799"/>
    <lineage>
        <taxon>Bacteria</taxon>
        <taxon>Bacillati</taxon>
        <taxon>Bacillota</taxon>
        <taxon>Bacilli</taxon>
        <taxon>Bacillales</taxon>
        <taxon>Paenibacillaceae</taxon>
        <taxon>Paenibacillus</taxon>
    </lineage>
</organism>
<feature type="transmembrane region" description="Helical" evidence="2">
    <location>
        <begin position="435"/>
        <end position="454"/>
    </location>
</feature>
<feature type="transmembrane region" description="Helical" evidence="2">
    <location>
        <begin position="21"/>
        <end position="45"/>
    </location>
</feature>
<name>A0ABX3HC52_PAEBO</name>
<dbReference type="EMBL" id="MPTB01000015">
    <property type="protein sequence ID" value="OMD47520.1"/>
    <property type="molecule type" value="Genomic_DNA"/>
</dbReference>
<feature type="transmembrane region" description="Helical" evidence="2">
    <location>
        <begin position="402"/>
        <end position="423"/>
    </location>
</feature>
<keyword evidence="2" id="KW-1133">Transmembrane helix</keyword>